<proteinExistence type="predicted"/>
<reference evidence="2" key="2">
    <citation type="submission" date="2023-04" db="EMBL/GenBank/DDBJ databases">
        <authorList>
            <person name="Bruccoleri R.E."/>
            <person name="Oakeley E.J."/>
            <person name="Faust A.-M."/>
            <person name="Dessus-Babus S."/>
            <person name="Altorfer M."/>
            <person name="Burckhardt D."/>
            <person name="Oertli M."/>
            <person name="Naumann U."/>
            <person name="Petersen F."/>
            <person name="Wong J."/>
        </authorList>
    </citation>
    <scope>NUCLEOTIDE SEQUENCE</scope>
    <source>
        <strain evidence="2">GSM-AAB239-AS_SAM_17_03QT</strain>
        <tissue evidence="2">Leaf</tissue>
    </source>
</reference>
<name>A0AAX6EJJ6_IRIPA</name>
<comment type="caution">
    <text evidence="2">The sequence shown here is derived from an EMBL/GenBank/DDBJ whole genome shotgun (WGS) entry which is preliminary data.</text>
</comment>
<feature type="signal peptide" evidence="1">
    <location>
        <begin position="1"/>
        <end position="25"/>
    </location>
</feature>
<gene>
    <name evidence="2" type="ORF">M6B38_182735</name>
    <name evidence="3" type="ORF">M6B38_272850</name>
</gene>
<evidence type="ECO:0000256" key="1">
    <source>
        <dbReference type="SAM" id="SignalP"/>
    </source>
</evidence>
<reference evidence="2" key="1">
    <citation type="journal article" date="2023" name="GigaByte">
        <title>Genome assembly of the bearded iris, Iris pallida Lam.</title>
        <authorList>
            <person name="Bruccoleri R.E."/>
            <person name="Oakeley E.J."/>
            <person name="Faust A.M.E."/>
            <person name="Altorfer M."/>
            <person name="Dessus-Babus S."/>
            <person name="Burckhardt D."/>
            <person name="Oertli M."/>
            <person name="Naumann U."/>
            <person name="Petersen F."/>
            <person name="Wong J."/>
        </authorList>
    </citation>
    <scope>NUCLEOTIDE SEQUENCE</scope>
    <source>
        <strain evidence="2">GSM-AAB239-AS_SAM_17_03QT</strain>
    </source>
</reference>
<dbReference type="PANTHER" id="PTHR38360">
    <property type="entry name" value="OS03G0120000 PROTEIN"/>
    <property type="match status" value="1"/>
</dbReference>
<keyword evidence="1" id="KW-0732">Signal</keyword>
<dbReference type="Proteomes" id="UP001140949">
    <property type="component" value="Unassembled WGS sequence"/>
</dbReference>
<evidence type="ECO:0000313" key="4">
    <source>
        <dbReference type="Proteomes" id="UP001140949"/>
    </source>
</evidence>
<dbReference type="PANTHER" id="PTHR38360:SF1">
    <property type="entry name" value="F12P19.7"/>
    <property type="match status" value="1"/>
</dbReference>
<dbReference type="AlphaFoldDB" id="A0AAX6EJJ6"/>
<feature type="chain" id="PRO_5044718669" evidence="1">
    <location>
        <begin position="26"/>
        <end position="203"/>
    </location>
</feature>
<evidence type="ECO:0000313" key="3">
    <source>
        <dbReference type="EMBL" id="KAJ6848978.1"/>
    </source>
</evidence>
<dbReference type="EMBL" id="JANAVB010035820">
    <property type="protein sequence ID" value="KAJ6804337.1"/>
    <property type="molecule type" value="Genomic_DNA"/>
</dbReference>
<organism evidence="2 4">
    <name type="scientific">Iris pallida</name>
    <name type="common">Sweet iris</name>
    <dbReference type="NCBI Taxonomy" id="29817"/>
    <lineage>
        <taxon>Eukaryota</taxon>
        <taxon>Viridiplantae</taxon>
        <taxon>Streptophyta</taxon>
        <taxon>Embryophyta</taxon>
        <taxon>Tracheophyta</taxon>
        <taxon>Spermatophyta</taxon>
        <taxon>Magnoliopsida</taxon>
        <taxon>Liliopsida</taxon>
        <taxon>Asparagales</taxon>
        <taxon>Iridaceae</taxon>
        <taxon>Iridoideae</taxon>
        <taxon>Irideae</taxon>
        <taxon>Iris</taxon>
    </lineage>
</organism>
<dbReference type="EMBL" id="JANAVB010004202">
    <property type="protein sequence ID" value="KAJ6848978.1"/>
    <property type="molecule type" value="Genomic_DNA"/>
</dbReference>
<keyword evidence="4" id="KW-1185">Reference proteome</keyword>
<sequence>MAPSSSSFFLLLLVSCQVLLEEVKGASKVVPSGDVTKVEDAQLFHIYYGQSFKVLKNSIDGNSYLLMQNNSRMASRTKYCTGRIRSFIIPLSNYSVDTTFFPVSFFELLGLLDNLKGITTELLTSECVLKLYASGSIQLVNKTDLQQLSNFTAHFVSSAEEERACNSAAFVSLDEKTPLQAKGGVDKVLGHLHEFRSTSQFRL</sequence>
<protein>
    <submittedName>
        <fullName evidence="2">Uncharacterized protein</fullName>
    </submittedName>
</protein>
<evidence type="ECO:0000313" key="2">
    <source>
        <dbReference type="EMBL" id="KAJ6804337.1"/>
    </source>
</evidence>
<accession>A0AAX6EJJ6</accession>